<feature type="binding site" evidence="4">
    <location>
        <position position="32"/>
    </location>
    <ligand>
        <name>molybdate</name>
        <dbReference type="ChEBI" id="CHEBI:36264"/>
    </ligand>
</feature>
<dbReference type="OrthoDB" id="9785015at2"/>
<comment type="similarity">
    <text evidence="1">Belongs to the bacterial solute-binding protein ModA family.</text>
</comment>
<evidence type="ECO:0000256" key="2">
    <source>
        <dbReference type="ARBA" id="ARBA00022723"/>
    </source>
</evidence>
<keyword evidence="3" id="KW-0732">Signal</keyword>
<dbReference type="InterPro" id="IPR005950">
    <property type="entry name" value="ModA"/>
</dbReference>
<feature type="binding site" evidence="4">
    <location>
        <position position="60"/>
    </location>
    <ligand>
        <name>molybdate</name>
        <dbReference type="ChEBI" id="CHEBI:36264"/>
    </ligand>
</feature>
<evidence type="ECO:0000313" key="5">
    <source>
        <dbReference type="EMBL" id="QBX54520.1"/>
    </source>
</evidence>
<dbReference type="GO" id="GO:0046872">
    <property type="term" value="F:metal ion binding"/>
    <property type="evidence" value="ECO:0007669"/>
    <property type="project" value="UniProtKB-KW"/>
</dbReference>
<evidence type="ECO:0000313" key="6">
    <source>
        <dbReference type="Proteomes" id="UP000294853"/>
    </source>
</evidence>
<name>A0A4P7ID04_9ACTN</name>
<accession>A0A4P7ID04</accession>
<reference evidence="5 6" key="1">
    <citation type="submission" date="2019-03" db="EMBL/GenBank/DDBJ databases">
        <title>Three New Species of Nocardioides, Nocardioides euryhalodurans sp. nov., Nocardioides seonyuensis sp. nov. and Nocardioides eburneoflavus sp. nov. Iolated from Soil.</title>
        <authorList>
            <person name="Roh S.G."/>
            <person name="Lee C."/>
            <person name="Kim M.-K."/>
            <person name="Kim S.B."/>
        </authorList>
    </citation>
    <scope>NUCLEOTIDE SEQUENCE [LARGE SCALE GENOMIC DNA]</scope>
    <source>
        <strain evidence="5 6">MMS17-SY207-3</strain>
    </source>
</reference>
<dbReference type="SUPFAM" id="SSF53850">
    <property type="entry name" value="Periplasmic binding protein-like II"/>
    <property type="match status" value="1"/>
</dbReference>
<dbReference type="Proteomes" id="UP000294853">
    <property type="component" value="Chromosome"/>
</dbReference>
<dbReference type="EMBL" id="CP038436">
    <property type="protein sequence ID" value="QBX54520.1"/>
    <property type="molecule type" value="Genomic_DNA"/>
</dbReference>
<dbReference type="PANTHER" id="PTHR30632:SF0">
    <property type="entry name" value="SULFATE-BINDING PROTEIN"/>
    <property type="match status" value="1"/>
</dbReference>
<evidence type="ECO:0000256" key="1">
    <source>
        <dbReference type="ARBA" id="ARBA00009175"/>
    </source>
</evidence>
<proteinExistence type="inferred from homology"/>
<organism evidence="5 6">
    <name type="scientific">Nocardioides seonyuensis</name>
    <dbReference type="NCBI Taxonomy" id="2518371"/>
    <lineage>
        <taxon>Bacteria</taxon>
        <taxon>Bacillati</taxon>
        <taxon>Actinomycetota</taxon>
        <taxon>Actinomycetes</taxon>
        <taxon>Propionibacteriales</taxon>
        <taxon>Nocardioidaceae</taxon>
        <taxon>Nocardioides</taxon>
    </lineage>
</organism>
<keyword evidence="4" id="KW-0500">Molybdenum</keyword>
<gene>
    <name evidence="5" type="primary">modA</name>
    <name evidence="5" type="ORF">EXE58_02900</name>
</gene>
<dbReference type="PANTHER" id="PTHR30632">
    <property type="entry name" value="MOLYBDATE-BINDING PERIPLASMIC PROTEIN"/>
    <property type="match status" value="1"/>
</dbReference>
<feature type="binding site" evidence="4">
    <location>
        <position position="181"/>
    </location>
    <ligand>
        <name>molybdate</name>
        <dbReference type="ChEBI" id="CHEBI:36264"/>
    </ligand>
</feature>
<dbReference type="NCBIfam" id="TIGR01256">
    <property type="entry name" value="modA"/>
    <property type="match status" value="1"/>
</dbReference>
<dbReference type="Pfam" id="PF13531">
    <property type="entry name" value="SBP_bac_11"/>
    <property type="match status" value="1"/>
</dbReference>
<keyword evidence="6" id="KW-1185">Reference proteome</keyword>
<dbReference type="Gene3D" id="3.40.190.10">
    <property type="entry name" value="Periplasmic binding protein-like II"/>
    <property type="match status" value="2"/>
</dbReference>
<dbReference type="PIRSF" id="PIRSF004846">
    <property type="entry name" value="ModA"/>
    <property type="match status" value="1"/>
</dbReference>
<dbReference type="GO" id="GO:0030973">
    <property type="term" value="F:molybdate ion binding"/>
    <property type="evidence" value="ECO:0007669"/>
    <property type="project" value="TreeGrafter"/>
</dbReference>
<protein>
    <submittedName>
        <fullName evidence="5">Molybdate ABC transporter substrate-binding protein</fullName>
    </submittedName>
</protein>
<dbReference type="GO" id="GO:0015689">
    <property type="term" value="P:molybdate ion transport"/>
    <property type="evidence" value="ECO:0007669"/>
    <property type="project" value="InterPro"/>
</dbReference>
<keyword evidence="2 4" id="KW-0479">Metal-binding</keyword>
<evidence type="ECO:0000256" key="4">
    <source>
        <dbReference type="PIRSR" id="PIRSR004846-1"/>
    </source>
</evidence>
<dbReference type="KEGG" id="nsn:EXE58_02900"/>
<evidence type="ECO:0000256" key="3">
    <source>
        <dbReference type="ARBA" id="ARBA00022729"/>
    </source>
</evidence>
<dbReference type="InterPro" id="IPR050682">
    <property type="entry name" value="ModA/WtpA"/>
</dbReference>
<dbReference type="RefSeq" id="WP_135266493.1">
    <property type="nucleotide sequence ID" value="NZ_CP038436.1"/>
</dbReference>
<dbReference type="AlphaFoldDB" id="A0A4P7ID04"/>
<sequence length="248" mass="25643">MRALLAVVLALPLAACSGTDDDQVLTVLAASSLADTFADLAELFEDEHPGTDVRLVLGSSTMLAEQVVDGAPGDVLATADERSMRVAEDGSTLADGPYAFAGNALTLVTPPQNRAGIASLTDLDREGVDYVVCAEAAPCGALAVQLLDQQEVAQPPASQEVDARAVLARVEQGEADAGLVYRTDAVAAGDAVTEVPLPEGLTTNYLVAPLHGDDAERSDLAAEFVTLVRSNRARQVLQDAGFSGVVVE</sequence>